<name>A0A0N5CSI7_THECL</name>
<organism evidence="3">
    <name type="scientific">Thelazia callipaeda</name>
    <name type="common">Oriental eyeworm</name>
    <name type="synonym">Parasitic nematode</name>
    <dbReference type="NCBI Taxonomy" id="103827"/>
    <lineage>
        <taxon>Eukaryota</taxon>
        <taxon>Metazoa</taxon>
        <taxon>Ecdysozoa</taxon>
        <taxon>Nematoda</taxon>
        <taxon>Chromadorea</taxon>
        <taxon>Rhabditida</taxon>
        <taxon>Spirurina</taxon>
        <taxon>Spiruromorpha</taxon>
        <taxon>Thelazioidea</taxon>
        <taxon>Thelaziidae</taxon>
        <taxon>Thelazia</taxon>
    </lineage>
</organism>
<evidence type="ECO:0000313" key="2">
    <source>
        <dbReference type="Proteomes" id="UP000276776"/>
    </source>
</evidence>
<gene>
    <name evidence="1" type="ORF">TCLT_LOCUS3188</name>
</gene>
<dbReference type="Proteomes" id="UP000276776">
    <property type="component" value="Unassembled WGS sequence"/>
</dbReference>
<dbReference type="WBParaSite" id="TCLT_0000318901-mRNA-1">
    <property type="protein sequence ID" value="TCLT_0000318901-mRNA-1"/>
    <property type="gene ID" value="TCLT_0000318901"/>
</dbReference>
<dbReference type="EMBL" id="UYYF01001104">
    <property type="protein sequence ID" value="VDM99534.1"/>
    <property type="molecule type" value="Genomic_DNA"/>
</dbReference>
<evidence type="ECO:0000313" key="1">
    <source>
        <dbReference type="EMBL" id="VDM99534.1"/>
    </source>
</evidence>
<dbReference type="OrthoDB" id="10598914at2759"/>
<reference evidence="1 2" key="2">
    <citation type="submission" date="2018-11" db="EMBL/GenBank/DDBJ databases">
        <authorList>
            <consortium name="Pathogen Informatics"/>
        </authorList>
    </citation>
    <scope>NUCLEOTIDE SEQUENCE [LARGE SCALE GENOMIC DNA]</scope>
</reference>
<reference evidence="3" key="1">
    <citation type="submission" date="2017-02" db="UniProtKB">
        <authorList>
            <consortium name="WormBaseParasite"/>
        </authorList>
    </citation>
    <scope>IDENTIFICATION</scope>
</reference>
<accession>A0A0N5CSI7</accession>
<keyword evidence="2" id="KW-1185">Reference proteome</keyword>
<evidence type="ECO:0000313" key="3">
    <source>
        <dbReference type="WBParaSite" id="TCLT_0000318901-mRNA-1"/>
    </source>
</evidence>
<proteinExistence type="predicted"/>
<protein>
    <submittedName>
        <fullName evidence="1 3">Uncharacterized protein</fullName>
    </submittedName>
</protein>
<dbReference type="AlphaFoldDB" id="A0A0N5CSI7"/>
<sequence length="123" mass="14120">MQKMSTTPGIPRPSPIQVLTRPNVALLDRSDEMSCFQRGMVVDMSLTVISYYDLSYHRRDTHLLARWEPLRQAQNPLQYLAIRISCGIYPVHLRISFINTITVEDPRTVVPSYTQIKLGTSQD</sequence>